<dbReference type="RefSeq" id="WP_004074293.1">
    <property type="nucleotide sequence ID" value="NZ_CM001488.1"/>
</dbReference>
<keyword evidence="4 8" id="KW-0067">ATP-binding</keyword>
<sequence length="169" mass="19788">MKCPYCGNPNTRVVDSRPGKIEFEVRRRRECQDCGRRFTTYERVEQVPVMIVKKDSRREEFDREKVLRGIQKACEKRAISINQIEQIVDDIERDLREGRDREVSAKVVGEKIINALKELDDVAYVRFASVYREFKDVTDFIQELESLIHKEHRSADAEPGKEGPVKTDD</sequence>
<keyword evidence="8" id="KW-0479">Metal-binding</keyword>
<feature type="zinc finger region" evidence="8">
    <location>
        <begin position="3"/>
        <end position="34"/>
    </location>
</feature>
<dbReference type="Proteomes" id="UP000005778">
    <property type="component" value="Chromosome"/>
</dbReference>
<dbReference type="GO" id="GO:0003677">
    <property type="term" value="F:DNA binding"/>
    <property type="evidence" value="ECO:0007669"/>
    <property type="project" value="UniProtKB-KW"/>
</dbReference>
<dbReference type="GO" id="GO:0008270">
    <property type="term" value="F:zinc ion binding"/>
    <property type="evidence" value="ECO:0007669"/>
    <property type="project" value="UniProtKB-UniRule"/>
</dbReference>
<evidence type="ECO:0000313" key="10">
    <source>
        <dbReference type="EMBL" id="EIM64694.1"/>
    </source>
</evidence>
<organism evidence="10 11">
    <name type="scientific">Desulfobacter postgatei 2ac9</name>
    <dbReference type="NCBI Taxonomy" id="879212"/>
    <lineage>
        <taxon>Bacteria</taxon>
        <taxon>Pseudomonadati</taxon>
        <taxon>Thermodesulfobacteriota</taxon>
        <taxon>Desulfobacteria</taxon>
        <taxon>Desulfobacterales</taxon>
        <taxon>Desulfobacteraceae</taxon>
        <taxon>Desulfobacter</taxon>
    </lineage>
</organism>
<gene>
    <name evidence="8" type="primary">nrdR</name>
    <name evidence="10" type="ORF">DespoDRAFT_02876</name>
</gene>
<dbReference type="PROSITE" id="PS51161">
    <property type="entry name" value="ATP_CONE"/>
    <property type="match status" value="1"/>
</dbReference>
<dbReference type="AlphaFoldDB" id="I5B5D1"/>
<dbReference type="PANTHER" id="PTHR30455">
    <property type="entry name" value="TRANSCRIPTIONAL REPRESSOR NRDR"/>
    <property type="match status" value="1"/>
</dbReference>
<dbReference type="EMBL" id="CM001488">
    <property type="protein sequence ID" value="EIM64694.1"/>
    <property type="molecule type" value="Genomic_DNA"/>
</dbReference>
<evidence type="ECO:0000256" key="4">
    <source>
        <dbReference type="ARBA" id="ARBA00022840"/>
    </source>
</evidence>
<dbReference type="GO" id="GO:0005524">
    <property type="term" value="F:ATP binding"/>
    <property type="evidence" value="ECO:0007669"/>
    <property type="project" value="UniProtKB-UniRule"/>
</dbReference>
<name>I5B5D1_9BACT</name>
<protein>
    <recommendedName>
        <fullName evidence="8">Transcriptional repressor NrdR</fullName>
    </recommendedName>
</protein>
<dbReference type="HAMAP" id="MF_00440">
    <property type="entry name" value="NrdR"/>
    <property type="match status" value="1"/>
</dbReference>
<dbReference type="GO" id="GO:0045892">
    <property type="term" value="P:negative regulation of DNA-templated transcription"/>
    <property type="evidence" value="ECO:0007669"/>
    <property type="project" value="UniProtKB-UniRule"/>
</dbReference>
<keyword evidence="2 8" id="KW-0547">Nucleotide-binding</keyword>
<dbReference type="OrthoDB" id="9807461at2"/>
<feature type="domain" description="ATP-cone" evidence="9">
    <location>
        <begin position="49"/>
        <end position="139"/>
    </location>
</feature>
<dbReference type="InterPro" id="IPR055173">
    <property type="entry name" value="NrdR-like_N"/>
</dbReference>
<reference evidence="10 11" key="1">
    <citation type="submission" date="2011-09" db="EMBL/GenBank/DDBJ databases">
        <authorList>
            <consortium name="US DOE Joint Genome Institute (JGI-PGF)"/>
            <person name="Lucas S."/>
            <person name="Han J."/>
            <person name="Lapidus A."/>
            <person name="Cheng J.-F."/>
            <person name="Goodwin L."/>
            <person name="Pitluck S."/>
            <person name="Peters L."/>
            <person name="Land M.L."/>
            <person name="Hauser L."/>
            <person name="Orellana R."/>
            <person name="Lovley D."/>
            <person name="Woyke T.J."/>
        </authorList>
    </citation>
    <scope>NUCLEOTIDE SEQUENCE [LARGE SCALE GENOMIC DNA]</scope>
    <source>
        <strain evidence="10 11">2ac9</strain>
    </source>
</reference>
<dbReference type="NCBIfam" id="TIGR00244">
    <property type="entry name" value="transcriptional regulator NrdR"/>
    <property type="match status" value="1"/>
</dbReference>
<dbReference type="Pfam" id="PF22811">
    <property type="entry name" value="Zn_ribbon_NrdR"/>
    <property type="match status" value="1"/>
</dbReference>
<keyword evidence="11" id="KW-1185">Reference proteome</keyword>
<comment type="cofactor">
    <cofactor evidence="8">
        <name>Zn(2+)</name>
        <dbReference type="ChEBI" id="CHEBI:29105"/>
    </cofactor>
    <text evidence="8">Binds 1 zinc ion.</text>
</comment>
<evidence type="ECO:0000256" key="2">
    <source>
        <dbReference type="ARBA" id="ARBA00022741"/>
    </source>
</evidence>
<comment type="function">
    <text evidence="8">Negatively regulates transcription of bacterial ribonucleotide reductase nrd genes and operons by binding to NrdR-boxes.</text>
</comment>
<dbReference type="STRING" id="879212.DespoDRAFT_02876"/>
<keyword evidence="1 8" id="KW-0678">Repressor</keyword>
<dbReference type="Pfam" id="PF03477">
    <property type="entry name" value="ATP-cone"/>
    <property type="match status" value="1"/>
</dbReference>
<dbReference type="eggNOG" id="COG1327">
    <property type="taxonomic scope" value="Bacteria"/>
</dbReference>
<dbReference type="InterPro" id="IPR003796">
    <property type="entry name" value="RNR_NrdR-like"/>
</dbReference>
<evidence type="ECO:0000256" key="3">
    <source>
        <dbReference type="ARBA" id="ARBA00022771"/>
    </source>
</evidence>
<evidence type="ECO:0000256" key="5">
    <source>
        <dbReference type="ARBA" id="ARBA00023015"/>
    </source>
</evidence>
<evidence type="ECO:0000256" key="8">
    <source>
        <dbReference type="HAMAP-Rule" id="MF_00440"/>
    </source>
</evidence>
<dbReference type="HOGENOM" id="CLU_108412_0_0_7"/>
<evidence type="ECO:0000256" key="1">
    <source>
        <dbReference type="ARBA" id="ARBA00022491"/>
    </source>
</evidence>
<evidence type="ECO:0000313" key="11">
    <source>
        <dbReference type="Proteomes" id="UP000005778"/>
    </source>
</evidence>
<dbReference type="PANTHER" id="PTHR30455:SF2">
    <property type="entry name" value="TRANSCRIPTIONAL REPRESSOR NRDR"/>
    <property type="match status" value="1"/>
</dbReference>
<keyword evidence="7 8" id="KW-0804">Transcription</keyword>
<dbReference type="InterPro" id="IPR005144">
    <property type="entry name" value="ATP-cone_dom"/>
</dbReference>
<evidence type="ECO:0000259" key="9">
    <source>
        <dbReference type="PROSITE" id="PS51161"/>
    </source>
</evidence>
<keyword evidence="8" id="KW-0862">Zinc</keyword>
<keyword evidence="5 8" id="KW-0805">Transcription regulation</keyword>
<reference evidence="10 11" key="2">
    <citation type="submission" date="2012-02" db="EMBL/GenBank/DDBJ databases">
        <title>Improved High-Quality Draft sequence of Desulfobacter postgatei 2ac9.</title>
        <authorList>
            <consortium name="US DOE Joint Genome Institute"/>
            <person name="Lucas S."/>
            <person name="Han J."/>
            <person name="Lapidus A."/>
            <person name="Cheng J.-F."/>
            <person name="Goodwin L."/>
            <person name="Pitluck S."/>
            <person name="Peters L."/>
            <person name="Ovchinnikova G."/>
            <person name="Held B."/>
            <person name="Detter J.C."/>
            <person name="Han C."/>
            <person name="Tapia R."/>
            <person name="Land M."/>
            <person name="Hauser L."/>
            <person name="Kyrpides N."/>
            <person name="Ivanova N."/>
            <person name="Pagani I."/>
            <person name="Orellana R."/>
            <person name="Lovley D."/>
            <person name="Woyke T."/>
        </authorList>
    </citation>
    <scope>NUCLEOTIDE SEQUENCE [LARGE SCALE GENOMIC DNA]</scope>
    <source>
        <strain evidence="10 11">2ac9</strain>
    </source>
</reference>
<proteinExistence type="inferred from homology"/>
<comment type="similarity">
    <text evidence="8">Belongs to the NrdR family.</text>
</comment>
<keyword evidence="6 8" id="KW-0238">DNA-binding</keyword>
<evidence type="ECO:0000256" key="7">
    <source>
        <dbReference type="ARBA" id="ARBA00023163"/>
    </source>
</evidence>
<accession>I5B5D1</accession>
<keyword evidence="3 8" id="KW-0863">Zinc-finger</keyword>
<evidence type="ECO:0000256" key="6">
    <source>
        <dbReference type="ARBA" id="ARBA00023125"/>
    </source>
</evidence>